<feature type="region of interest" description="Disordered" evidence="1">
    <location>
        <begin position="131"/>
        <end position="155"/>
    </location>
</feature>
<protein>
    <submittedName>
        <fullName evidence="2">Uncharacterized protein</fullName>
    </submittedName>
</protein>
<evidence type="ECO:0000256" key="1">
    <source>
        <dbReference type="SAM" id="MobiDB-lite"/>
    </source>
</evidence>
<name>A0A0D2D3J8_9EURO</name>
<reference evidence="2 3" key="1">
    <citation type="submission" date="2015-01" db="EMBL/GenBank/DDBJ databases">
        <title>The Genome Sequence of Cladophialophora immunda CBS83496.</title>
        <authorList>
            <consortium name="The Broad Institute Genomics Platform"/>
            <person name="Cuomo C."/>
            <person name="de Hoog S."/>
            <person name="Gorbushina A."/>
            <person name="Stielow B."/>
            <person name="Teixiera M."/>
            <person name="Abouelleil A."/>
            <person name="Chapman S.B."/>
            <person name="Priest M."/>
            <person name="Young S.K."/>
            <person name="Wortman J."/>
            <person name="Nusbaum C."/>
            <person name="Birren B."/>
        </authorList>
    </citation>
    <scope>NUCLEOTIDE SEQUENCE [LARGE SCALE GENOMIC DNA]</scope>
    <source>
        <strain evidence="2 3">CBS 83496</strain>
    </source>
</reference>
<feature type="compositionally biased region" description="Basic and acidic residues" evidence="1">
    <location>
        <begin position="139"/>
        <end position="155"/>
    </location>
</feature>
<dbReference type="Proteomes" id="UP000054466">
    <property type="component" value="Unassembled WGS sequence"/>
</dbReference>
<dbReference type="RefSeq" id="XP_016250515.1">
    <property type="nucleotide sequence ID" value="XM_016392996.1"/>
</dbReference>
<evidence type="ECO:0000313" key="2">
    <source>
        <dbReference type="EMBL" id="KIW30299.1"/>
    </source>
</evidence>
<gene>
    <name evidence="2" type="ORF">PV07_06054</name>
</gene>
<organism evidence="2 3">
    <name type="scientific">Cladophialophora immunda</name>
    <dbReference type="NCBI Taxonomy" id="569365"/>
    <lineage>
        <taxon>Eukaryota</taxon>
        <taxon>Fungi</taxon>
        <taxon>Dikarya</taxon>
        <taxon>Ascomycota</taxon>
        <taxon>Pezizomycotina</taxon>
        <taxon>Eurotiomycetes</taxon>
        <taxon>Chaetothyriomycetidae</taxon>
        <taxon>Chaetothyriales</taxon>
        <taxon>Herpotrichiellaceae</taxon>
        <taxon>Cladophialophora</taxon>
    </lineage>
</organism>
<proteinExistence type="predicted"/>
<accession>A0A0D2D3J8</accession>
<dbReference type="VEuPathDB" id="FungiDB:PV07_06054"/>
<sequence length="223" mass="24718">MLVNCTRASHTFVESFALTSPRLASTPSVSPAGDGQVLVCIFVLGIRPVSRSFLPYEVRPRTIEINMGNEPAYENLRPCNFASEAMRNVPRMQMLVAILPLSWPVTQGKSEISEEVVPSFLLRHSPQESSTTRFLCGGNKDDNEKETEHKERKRLDQGAFPFLNSQSEPSLSKHLSVTRPRPALIPSHCVAKPIRLVFRRLFASLAESMQSVAATGCPCPPSR</sequence>
<keyword evidence="3" id="KW-1185">Reference proteome</keyword>
<dbReference type="GeneID" id="27345248"/>
<dbReference type="EMBL" id="KN847042">
    <property type="protein sequence ID" value="KIW30299.1"/>
    <property type="molecule type" value="Genomic_DNA"/>
</dbReference>
<dbReference type="AlphaFoldDB" id="A0A0D2D3J8"/>
<dbReference type="HOGENOM" id="CLU_1240007_0_0_1"/>
<evidence type="ECO:0000313" key="3">
    <source>
        <dbReference type="Proteomes" id="UP000054466"/>
    </source>
</evidence>